<name>A0A975G8S9_9BACT</name>
<proteinExistence type="predicted"/>
<dbReference type="Proteomes" id="UP000676169">
    <property type="component" value="Chromosome"/>
</dbReference>
<sequence>MIRCLPRGICSPSYHLEGEGHQAEILFNAFGEGGELVIDGRSLTVEKQGFLSGSWALVDGGRVMATAGKTSAFTRTIEGEGPSGAFRLNAESVFGRTMLLETRNGTAVISPDHAFTRRASIGGPAADFTTACFAFWLTGMLWRRAAKNSSTAHSHPVG</sequence>
<organism evidence="1 2">
    <name type="scientific">Luteolibacter ambystomatis</name>
    <dbReference type="NCBI Taxonomy" id="2824561"/>
    <lineage>
        <taxon>Bacteria</taxon>
        <taxon>Pseudomonadati</taxon>
        <taxon>Verrucomicrobiota</taxon>
        <taxon>Verrucomicrobiia</taxon>
        <taxon>Verrucomicrobiales</taxon>
        <taxon>Verrucomicrobiaceae</taxon>
        <taxon>Luteolibacter</taxon>
    </lineage>
</organism>
<dbReference type="KEGG" id="lamb:KBB96_18670"/>
<dbReference type="RefSeq" id="WP_211631010.1">
    <property type="nucleotide sequence ID" value="NZ_CP073100.1"/>
</dbReference>
<dbReference type="EMBL" id="CP073100">
    <property type="protein sequence ID" value="QUE50871.1"/>
    <property type="molecule type" value="Genomic_DNA"/>
</dbReference>
<protein>
    <submittedName>
        <fullName evidence="1">Uncharacterized protein</fullName>
    </submittedName>
</protein>
<accession>A0A975G8S9</accession>
<keyword evidence="2" id="KW-1185">Reference proteome</keyword>
<gene>
    <name evidence="1" type="ORF">KBB96_18670</name>
</gene>
<reference evidence="1" key="1">
    <citation type="submission" date="2021-04" db="EMBL/GenBank/DDBJ databases">
        <title>Luteolibacter sp. 32A isolated from the skin of an Anderson's salamander (Ambystoma andersonii).</title>
        <authorList>
            <person name="Spergser J."/>
            <person name="Busse H.-J."/>
        </authorList>
    </citation>
    <scope>NUCLEOTIDE SEQUENCE</scope>
    <source>
        <strain evidence="1">32A</strain>
    </source>
</reference>
<dbReference type="AlphaFoldDB" id="A0A975G8S9"/>
<evidence type="ECO:0000313" key="2">
    <source>
        <dbReference type="Proteomes" id="UP000676169"/>
    </source>
</evidence>
<evidence type="ECO:0000313" key="1">
    <source>
        <dbReference type="EMBL" id="QUE50871.1"/>
    </source>
</evidence>